<dbReference type="InterPro" id="IPR002350">
    <property type="entry name" value="Kazal_dom"/>
</dbReference>
<dbReference type="PANTHER" id="PTHR11388:SF76">
    <property type="entry name" value="SOLUTE CARRIER ORGANIC ANION TRANSPORTER FAMILY MEMBER"/>
    <property type="match status" value="1"/>
</dbReference>
<sequence length="826" mass="91128">MDNNTHCNNLHKTGAELNVLENNENSDPHLKKSCDNDIADCNVNNEYLLNETKKIRNADASDFLSELSNSPSEFKTNKAIDSDDVKENTELSELEIQLYDAVTKLKVPRNPNQTSDLITENKLGDVTSTETKKSDSCERDQGHIPPGCFSNGDLVLGSGNESWIEENNSISENINGKMSADNEFMERTGIEKRKKINSDIESKPICTAETQKQGTFASPEETPSILKDGNSDLACKINDTNLIPNLEPEREMAGQHALANSKLTDISAIYGQHELLSAKNSKNHFLKDDGLDTTVQAIKLPPREGGTHYLSKENGLVLNKDDIDEDSDTICGIGGFSPKWLQSWASPRVFLTLYSLLGVISGMYYTYRVGALTTLEKRFSFNSQISGTIMMVDEITPVFLGAIIGYFGGKAHRPRMFGIGMVMSTFCCFVSAFPYFIYGPAAHLNIENVKNKTGVEICDYGIHMESCDSDDRPPTVTAVFFLMLASFFKGFGNLAYYSIGLSYMDDISKKKNTPIYFAVVFSLRLVGPVFGYLMSSFFLKLPENPFEDPGYGPDDPRWIGAWWIGFLFQGVLQLLFTIPLALFPRRLPGQKRLPSNPEIKEKLGSGLKGLIAALKVYGATIKLTASDASLYSGPPGIMAVMLSTLLGGYLVWKCKPNVKFQIAAMIILEAISAVGYFLLIIPECDKVEMSHFGLEKHSLILEGQCNVNCNCTTKVFTPLCGSDGRTAYFSPCFAGCTEKLNKTFSDCSCILDPDGQQTNSYAKEGFCISNGCWSQALGYIICLPILQFIASILRVQYTVILLRSIAPEDKSIALGLFEALICIFGK</sequence>
<keyword evidence="6 9" id="KW-0472">Membrane</keyword>
<dbReference type="InterPro" id="IPR004156">
    <property type="entry name" value="OATP"/>
</dbReference>
<dbReference type="EMBL" id="BMAW01115173">
    <property type="protein sequence ID" value="GFT65179.1"/>
    <property type="molecule type" value="Genomic_DNA"/>
</dbReference>
<dbReference type="SUPFAM" id="SSF103473">
    <property type="entry name" value="MFS general substrate transporter"/>
    <property type="match status" value="1"/>
</dbReference>
<proteinExistence type="inferred from homology"/>
<keyword evidence="7" id="KW-1015">Disulfide bond</keyword>
<dbReference type="InterPro" id="IPR036058">
    <property type="entry name" value="Kazal_dom_sf"/>
</dbReference>
<dbReference type="GO" id="GO:0043252">
    <property type="term" value="P:sodium-independent organic anion transport"/>
    <property type="evidence" value="ECO:0007669"/>
    <property type="project" value="TreeGrafter"/>
</dbReference>
<dbReference type="GO" id="GO:0015347">
    <property type="term" value="F:sodium-independent organic anion transmembrane transporter activity"/>
    <property type="evidence" value="ECO:0007669"/>
    <property type="project" value="TreeGrafter"/>
</dbReference>
<evidence type="ECO:0000256" key="5">
    <source>
        <dbReference type="ARBA" id="ARBA00022989"/>
    </source>
</evidence>
<feature type="domain" description="Kazal-like" evidence="10">
    <location>
        <begin position="699"/>
        <end position="751"/>
    </location>
</feature>
<reference evidence="11" key="1">
    <citation type="submission" date="2020-08" db="EMBL/GenBank/DDBJ databases">
        <title>Multicomponent nature underlies the extraordinary mechanical properties of spider dragline silk.</title>
        <authorList>
            <person name="Kono N."/>
            <person name="Nakamura H."/>
            <person name="Mori M."/>
            <person name="Yoshida Y."/>
            <person name="Ohtoshi R."/>
            <person name="Malay A.D."/>
            <person name="Moran D.A.P."/>
            <person name="Tomita M."/>
            <person name="Numata K."/>
            <person name="Arakawa K."/>
        </authorList>
    </citation>
    <scope>NUCLEOTIDE SEQUENCE</scope>
</reference>
<dbReference type="PANTHER" id="PTHR11388">
    <property type="entry name" value="ORGANIC ANION TRANSPORTER"/>
    <property type="match status" value="1"/>
</dbReference>
<feature type="transmembrane region" description="Helical" evidence="9">
    <location>
        <begin position="478"/>
        <end position="503"/>
    </location>
</feature>
<evidence type="ECO:0000256" key="9">
    <source>
        <dbReference type="SAM" id="Phobius"/>
    </source>
</evidence>
<feature type="transmembrane region" description="Helical" evidence="9">
    <location>
        <begin position="515"/>
        <end position="539"/>
    </location>
</feature>
<evidence type="ECO:0000256" key="3">
    <source>
        <dbReference type="ARBA" id="ARBA00022475"/>
    </source>
</evidence>
<feature type="transmembrane region" description="Helical" evidence="9">
    <location>
        <begin position="387"/>
        <end position="409"/>
    </location>
</feature>
<evidence type="ECO:0000256" key="6">
    <source>
        <dbReference type="ARBA" id="ARBA00023136"/>
    </source>
</evidence>
<evidence type="ECO:0000256" key="1">
    <source>
        <dbReference type="ARBA" id="ARBA00004651"/>
    </source>
</evidence>
<comment type="subcellular location">
    <subcellularLocation>
        <location evidence="1">Cell membrane</location>
        <topology evidence="1">Multi-pass membrane protein</topology>
    </subcellularLocation>
</comment>
<evidence type="ECO:0000256" key="4">
    <source>
        <dbReference type="ARBA" id="ARBA00022692"/>
    </source>
</evidence>
<keyword evidence="5 9" id="KW-1133">Transmembrane helix</keyword>
<feature type="compositionally biased region" description="Basic and acidic residues" evidence="8">
    <location>
        <begin position="130"/>
        <end position="142"/>
    </location>
</feature>
<evidence type="ECO:0000256" key="2">
    <source>
        <dbReference type="ARBA" id="ARBA00009657"/>
    </source>
</evidence>
<dbReference type="Proteomes" id="UP000887013">
    <property type="component" value="Unassembled WGS sequence"/>
</dbReference>
<organism evidence="11 12">
    <name type="scientific">Nephila pilipes</name>
    <name type="common">Giant wood spider</name>
    <name type="synonym">Nephila maculata</name>
    <dbReference type="NCBI Taxonomy" id="299642"/>
    <lineage>
        <taxon>Eukaryota</taxon>
        <taxon>Metazoa</taxon>
        <taxon>Ecdysozoa</taxon>
        <taxon>Arthropoda</taxon>
        <taxon>Chelicerata</taxon>
        <taxon>Arachnida</taxon>
        <taxon>Araneae</taxon>
        <taxon>Araneomorphae</taxon>
        <taxon>Entelegynae</taxon>
        <taxon>Araneoidea</taxon>
        <taxon>Nephilidae</taxon>
        <taxon>Nephila</taxon>
    </lineage>
</organism>
<dbReference type="Pfam" id="PF07648">
    <property type="entry name" value="Kazal_2"/>
    <property type="match status" value="1"/>
</dbReference>
<dbReference type="CDD" id="cd17336">
    <property type="entry name" value="MFS_SLCO_OATP"/>
    <property type="match status" value="1"/>
</dbReference>
<gene>
    <name evidence="11" type="primary">Slco3a1</name>
    <name evidence="11" type="ORF">NPIL_152471</name>
</gene>
<name>A0A8X6PDI8_NEPPI</name>
<protein>
    <submittedName>
        <fullName evidence="11">Solute carrier organic anion transporter family member 3A1</fullName>
    </submittedName>
</protein>
<evidence type="ECO:0000313" key="11">
    <source>
        <dbReference type="EMBL" id="GFT65179.1"/>
    </source>
</evidence>
<feature type="transmembrane region" description="Helical" evidence="9">
    <location>
        <begin position="630"/>
        <end position="652"/>
    </location>
</feature>
<dbReference type="InterPro" id="IPR036259">
    <property type="entry name" value="MFS_trans_sf"/>
</dbReference>
<evidence type="ECO:0000259" key="10">
    <source>
        <dbReference type="PROSITE" id="PS51465"/>
    </source>
</evidence>
<dbReference type="GO" id="GO:0016323">
    <property type="term" value="C:basolateral plasma membrane"/>
    <property type="evidence" value="ECO:0007669"/>
    <property type="project" value="TreeGrafter"/>
</dbReference>
<evidence type="ECO:0000256" key="8">
    <source>
        <dbReference type="SAM" id="MobiDB-lite"/>
    </source>
</evidence>
<evidence type="ECO:0000313" key="12">
    <source>
        <dbReference type="Proteomes" id="UP000887013"/>
    </source>
</evidence>
<feature type="transmembrane region" description="Helical" evidence="9">
    <location>
        <begin position="416"/>
        <end position="438"/>
    </location>
</feature>
<feature type="transmembrane region" description="Helical" evidence="9">
    <location>
        <begin position="658"/>
        <end position="681"/>
    </location>
</feature>
<dbReference type="PROSITE" id="PS51465">
    <property type="entry name" value="KAZAL_2"/>
    <property type="match status" value="1"/>
</dbReference>
<evidence type="ECO:0000256" key="7">
    <source>
        <dbReference type="ARBA" id="ARBA00023157"/>
    </source>
</evidence>
<dbReference type="Pfam" id="PF03137">
    <property type="entry name" value="OATP"/>
    <property type="match status" value="2"/>
</dbReference>
<dbReference type="AlphaFoldDB" id="A0A8X6PDI8"/>
<comment type="caution">
    <text evidence="11">The sequence shown here is derived from an EMBL/GenBank/DDBJ whole genome shotgun (WGS) entry which is preliminary data.</text>
</comment>
<dbReference type="OrthoDB" id="5062115at2759"/>
<feature type="transmembrane region" description="Helical" evidence="9">
    <location>
        <begin position="559"/>
        <end position="583"/>
    </location>
</feature>
<feature type="transmembrane region" description="Helical" evidence="9">
    <location>
        <begin position="349"/>
        <end position="367"/>
    </location>
</feature>
<accession>A0A8X6PDI8</accession>
<keyword evidence="4 9" id="KW-0812">Transmembrane</keyword>
<dbReference type="SUPFAM" id="SSF100895">
    <property type="entry name" value="Kazal-type serine protease inhibitors"/>
    <property type="match status" value="1"/>
</dbReference>
<keyword evidence="12" id="KW-1185">Reference proteome</keyword>
<comment type="similarity">
    <text evidence="2">Belongs to the organo anion transporter (TC 2.A.60) family.</text>
</comment>
<feature type="region of interest" description="Disordered" evidence="8">
    <location>
        <begin position="126"/>
        <end position="150"/>
    </location>
</feature>
<keyword evidence="3" id="KW-1003">Cell membrane</keyword>
<dbReference type="Gene3D" id="1.20.1250.20">
    <property type="entry name" value="MFS general substrate transporter like domains"/>
    <property type="match status" value="1"/>
</dbReference>